<dbReference type="Proteomes" id="UP000276741">
    <property type="component" value="Chromosome"/>
</dbReference>
<dbReference type="InterPro" id="IPR023393">
    <property type="entry name" value="START-like_dom_sf"/>
</dbReference>
<dbReference type="GeneID" id="38667392"/>
<dbReference type="Pfam" id="PF11485">
    <property type="entry name" value="STK_08120-like"/>
    <property type="match status" value="1"/>
</dbReference>
<dbReference type="AlphaFoldDB" id="A0A348B5T4"/>
<organism evidence="1 3">
    <name type="scientific">Sulfodiicoccus acidiphilus</name>
    <dbReference type="NCBI Taxonomy" id="1670455"/>
    <lineage>
        <taxon>Archaea</taxon>
        <taxon>Thermoproteota</taxon>
        <taxon>Thermoprotei</taxon>
        <taxon>Sulfolobales</taxon>
        <taxon>Sulfolobaceae</taxon>
        <taxon>Sulfodiicoccus</taxon>
    </lineage>
</organism>
<name>A0A348B5T4_9CREN</name>
<dbReference type="Proteomes" id="UP000616143">
    <property type="component" value="Unassembled WGS sequence"/>
</dbReference>
<protein>
    <recommendedName>
        <fullName evidence="4">Polyketide cyclase</fullName>
    </recommendedName>
</protein>
<dbReference type="KEGG" id="sacd:HS1genome_1925"/>
<dbReference type="RefSeq" id="WP_229768147.1">
    <property type="nucleotide sequence ID" value="NZ_AP018553.1"/>
</dbReference>
<accession>A0A348B5T4</accession>
<reference evidence="3" key="2">
    <citation type="submission" date="2018-04" db="EMBL/GenBank/DDBJ databases">
        <title>Complete genome sequence of Sulfodiicoccus acidiphilus strain HS-1.</title>
        <authorList>
            <person name="Sakai H.D."/>
            <person name="Kurosawa N."/>
        </authorList>
    </citation>
    <scope>NUCLEOTIDE SEQUENCE [LARGE SCALE GENOMIC DNA]</scope>
    <source>
        <strain evidence="3">HS-1</strain>
    </source>
</reference>
<evidence type="ECO:0000313" key="2">
    <source>
        <dbReference type="EMBL" id="GGT92465.1"/>
    </source>
</evidence>
<proteinExistence type="predicted"/>
<dbReference type="EMBL" id="AP018553">
    <property type="protein sequence ID" value="BBD73536.1"/>
    <property type="molecule type" value="Genomic_DNA"/>
</dbReference>
<dbReference type="Gene3D" id="3.30.530.20">
    <property type="match status" value="1"/>
</dbReference>
<reference evidence="2" key="4">
    <citation type="submission" date="2020-09" db="EMBL/GenBank/DDBJ databases">
        <authorList>
            <person name="Sun Q."/>
            <person name="Ohkuma M."/>
        </authorList>
    </citation>
    <scope>NUCLEOTIDE SEQUENCE</scope>
    <source>
        <strain evidence="2">JCM 31740</strain>
    </source>
</reference>
<reference evidence="2" key="1">
    <citation type="journal article" date="2014" name="Int. J. Syst. Evol. Microbiol.">
        <title>Complete genome sequence of Corynebacterium casei LMG S-19264T (=DSM 44701T), isolated from a smear-ripened cheese.</title>
        <authorList>
            <consortium name="US DOE Joint Genome Institute (JGI-PGF)"/>
            <person name="Walter F."/>
            <person name="Albersmeier A."/>
            <person name="Kalinowski J."/>
            <person name="Ruckert C."/>
        </authorList>
    </citation>
    <scope>NUCLEOTIDE SEQUENCE</scope>
    <source>
        <strain evidence="2">JCM 31740</strain>
    </source>
</reference>
<keyword evidence="3" id="KW-1185">Reference proteome</keyword>
<dbReference type="EMBL" id="BMQS01000006">
    <property type="protein sequence ID" value="GGT92465.1"/>
    <property type="molecule type" value="Genomic_DNA"/>
</dbReference>
<reference evidence="1" key="3">
    <citation type="journal article" date="2019" name="BMC Res. Notes">
        <title>Complete genome sequence of the Sulfodiicoccus acidiphilus strain HS-1T, the first crenarchaeon that lacks polB3, isolated from an acidic hot spring in Ohwaku-dani, Hakone, Japan.</title>
        <authorList>
            <person name="Sakai H.D."/>
            <person name="Kurosawa N."/>
        </authorList>
    </citation>
    <scope>NUCLEOTIDE SEQUENCE</scope>
    <source>
        <strain evidence="1">HS-1</strain>
    </source>
</reference>
<evidence type="ECO:0008006" key="4">
    <source>
        <dbReference type="Google" id="ProtNLM"/>
    </source>
</evidence>
<evidence type="ECO:0000313" key="1">
    <source>
        <dbReference type="EMBL" id="BBD73536.1"/>
    </source>
</evidence>
<gene>
    <name evidence="2" type="ORF">GCM10007116_07760</name>
    <name evidence="1" type="ORF">HS1genome_1925</name>
</gene>
<dbReference type="InterPro" id="IPR021578">
    <property type="entry name" value="STK_08120-like"/>
</dbReference>
<evidence type="ECO:0000313" key="3">
    <source>
        <dbReference type="Proteomes" id="UP000276741"/>
    </source>
</evidence>
<sequence length="138" mass="15572">MRVSRSIDLHPSGKDPLWRALSDPNYVFPRLFPPVKQVHQVGGSFRGDGKFIGSSFVLNIYREVRGDEVAYHFVLTTGGKEGSGELLIKFADRRVLLEFQYSGWMENVSGIFFVRRWFDGFLGKVVSDSRNLDLGAGV</sequence>